<feature type="region of interest" description="Disordered" evidence="1">
    <location>
        <begin position="755"/>
        <end position="832"/>
    </location>
</feature>
<sequence length="864" mass="91795">MRVPRDAVFGLLGLLAGTGLSTFWRVSVEVSRCAFTQTAVAPRSSGDGARAPWDGGAGPPADGGDDDALSAPPLDAASFRALPAAGVVVPTPQASSSRRAIPRFSLRTPASPSGARGSAGGAARADAAAGADARRARADAQLWNVSHSLSHGELWTEQWTRRYRFGPARLLDPTISPPVFALELTRELLVPRPPSAGERPVRAASGAPSSGVDTAAALRARFDRPPPMSDEGRERARGACGDSLRVRFASTDALFAPLSVRERPTACGEYIVRFRPPALEPGVPARYALELRLLHVDGEGLADPPPNLQLYTREWDGPSRSFAWAIASCNATCQEMGPRFFNADLHVRGELRVVSPPSAAAADGAPPGAAAAAAPTRPLPLCVDGTSDGAYLRNRDPHFPAFAAEPWVWVPYDCALRHFSPQRLRECIQSADALGGTGGGGGGGGGARAVPAVRFLGESTLIDAARAWLLQLRPDGSSFHWPNHFPSGGRNVMRELMQANTERNGRGEIQPVAFREQHGSRILLAELRGWAKGGYAEGASLSDPLGASGATVLGQAHNDAMKVTFAEAKQNVFEIMRLLRAYALQNPERRFIWVTGPPRHYKEKNAPGHTECRAGRTAGDTRSCHSPVTNECELPVDVDAGARELGGALPTAYRCARFHADARKWFAVLLFNTYDRVRRANVHAVREVRRSLGARVAIVDYFKILEPLPAMYSVDGVHWGCDWGDVLATRDGPDQCRGLGNAVLANVVANVVCNPRRDANPADSREPRPETRARPSADARAERSERQTAAGAGEEDEQVMPGEPHDGAPPLVAVGAAERRRGSGGPTGVARGVELAAPSGSALVDSSPGPHGFDFVGRAARAAA</sequence>
<proteinExistence type="predicted"/>
<dbReference type="OrthoDB" id="10577616at2759"/>
<dbReference type="EMBL" id="JAGTXO010000011">
    <property type="protein sequence ID" value="KAG8465028.1"/>
    <property type="molecule type" value="Genomic_DNA"/>
</dbReference>
<feature type="region of interest" description="Disordered" evidence="1">
    <location>
        <begin position="90"/>
        <end position="126"/>
    </location>
</feature>
<evidence type="ECO:0000256" key="1">
    <source>
        <dbReference type="SAM" id="MobiDB-lite"/>
    </source>
</evidence>
<organism evidence="2 3">
    <name type="scientific">Diacronema lutheri</name>
    <name type="common">Unicellular marine alga</name>
    <name type="synonym">Monochrysis lutheri</name>
    <dbReference type="NCBI Taxonomy" id="2081491"/>
    <lineage>
        <taxon>Eukaryota</taxon>
        <taxon>Haptista</taxon>
        <taxon>Haptophyta</taxon>
        <taxon>Pavlovophyceae</taxon>
        <taxon>Pavlovales</taxon>
        <taxon>Pavlovaceae</taxon>
        <taxon>Diacronema</taxon>
    </lineage>
</organism>
<dbReference type="AlphaFoldDB" id="A0A8J5XIE8"/>
<dbReference type="Proteomes" id="UP000751190">
    <property type="component" value="Unassembled WGS sequence"/>
</dbReference>
<feature type="region of interest" description="Disordered" evidence="1">
    <location>
        <begin position="192"/>
        <end position="212"/>
    </location>
</feature>
<accession>A0A8J5XIE8</accession>
<name>A0A8J5XIE8_DIALT</name>
<feature type="compositionally biased region" description="Basic and acidic residues" evidence="1">
    <location>
        <begin position="755"/>
        <end position="786"/>
    </location>
</feature>
<reference evidence="2" key="1">
    <citation type="submission" date="2021-05" db="EMBL/GenBank/DDBJ databases">
        <title>The genome of the haptophyte Pavlova lutheri (Diacronema luteri, Pavlovales) - a model for lipid biosynthesis in eukaryotic algae.</title>
        <authorList>
            <person name="Hulatt C.J."/>
            <person name="Posewitz M.C."/>
        </authorList>
    </citation>
    <scope>NUCLEOTIDE SEQUENCE</scope>
    <source>
        <strain evidence="2">NIVA-4/92</strain>
    </source>
</reference>
<feature type="compositionally biased region" description="Low complexity" evidence="1">
    <location>
        <begin position="46"/>
        <end position="62"/>
    </location>
</feature>
<evidence type="ECO:0000313" key="3">
    <source>
        <dbReference type="Proteomes" id="UP000751190"/>
    </source>
</evidence>
<evidence type="ECO:0000313" key="2">
    <source>
        <dbReference type="EMBL" id="KAG8465028.1"/>
    </source>
</evidence>
<feature type="compositionally biased region" description="Low complexity" evidence="1">
    <location>
        <begin position="109"/>
        <end position="126"/>
    </location>
</feature>
<feature type="region of interest" description="Disordered" evidence="1">
    <location>
        <begin position="39"/>
        <end position="72"/>
    </location>
</feature>
<comment type="caution">
    <text evidence="2">The sequence shown here is derived from an EMBL/GenBank/DDBJ whole genome shotgun (WGS) entry which is preliminary data.</text>
</comment>
<gene>
    <name evidence="2" type="ORF">KFE25_012391</name>
</gene>
<protein>
    <submittedName>
        <fullName evidence="2">Uncharacterized protein</fullName>
    </submittedName>
</protein>
<keyword evidence="3" id="KW-1185">Reference proteome</keyword>